<dbReference type="Pfam" id="PF03443">
    <property type="entry name" value="AA9"/>
    <property type="match status" value="1"/>
</dbReference>
<keyword evidence="2" id="KW-0624">Polysaccharide degradation</keyword>
<feature type="chain" id="PRO_5040858537" description="AA9 family lytic polysaccharide monooxygenase" evidence="4">
    <location>
        <begin position="19"/>
        <end position="281"/>
    </location>
</feature>
<dbReference type="Proteomes" id="UP001149813">
    <property type="component" value="Unassembled WGS sequence"/>
</dbReference>
<comment type="caution">
    <text evidence="6">The sequence shown here is derived from an EMBL/GenBank/DDBJ whole genome shotgun (WGS) entry which is preliminary data.</text>
</comment>
<dbReference type="PANTHER" id="PTHR33353">
    <property type="entry name" value="PUTATIVE (AFU_ORTHOLOGUE AFUA_1G12560)-RELATED"/>
    <property type="match status" value="1"/>
</dbReference>
<dbReference type="EC" id="1.14.99.56" evidence="2"/>
<keyword evidence="4" id="KW-0732">Signal</keyword>
<keyword evidence="2" id="KW-0119">Carbohydrate metabolism</keyword>
<dbReference type="InterPro" id="IPR005103">
    <property type="entry name" value="AA9_LPMO"/>
</dbReference>
<dbReference type="Gene3D" id="2.70.50.70">
    <property type="match status" value="1"/>
</dbReference>
<keyword evidence="2" id="KW-0136">Cellulose degradation</keyword>
<keyword evidence="7" id="KW-1185">Reference proteome</keyword>
<gene>
    <name evidence="6" type="ORF">LPJ53_006146</name>
</gene>
<evidence type="ECO:0000313" key="6">
    <source>
        <dbReference type="EMBL" id="KAJ1719013.1"/>
    </source>
</evidence>
<dbReference type="OrthoDB" id="4849160at2759"/>
<name>A0A9W7XUN2_9FUNG</name>
<dbReference type="EMBL" id="JANBOJ010000526">
    <property type="protein sequence ID" value="KAJ1719013.1"/>
    <property type="molecule type" value="Genomic_DNA"/>
</dbReference>
<dbReference type="GO" id="GO:0030248">
    <property type="term" value="F:cellulose binding"/>
    <property type="evidence" value="ECO:0007669"/>
    <property type="project" value="UniProtKB-UniRule"/>
</dbReference>
<evidence type="ECO:0000313" key="7">
    <source>
        <dbReference type="Proteomes" id="UP001149813"/>
    </source>
</evidence>
<dbReference type="InterPro" id="IPR049892">
    <property type="entry name" value="AA9"/>
</dbReference>
<organism evidence="6 7">
    <name type="scientific">Coemansia erecta</name>
    <dbReference type="NCBI Taxonomy" id="147472"/>
    <lineage>
        <taxon>Eukaryota</taxon>
        <taxon>Fungi</taxon>
        <taxon>Fungi incertae sedis</taxon>
        <taxon>Zoopagomycota</taxon>
        <taxon>Kickxellomycotina</taxon>
        <taxon>Kickxellomycetes</taxon>
        <taxon>Kickxellales</taxon>
        <taxon>Kickxellaceae</taxon>
        <taxon>Coemansia</taxon>
    </lineage>
</organism>
<evidence type="ECO:0000256" key="4">
    <source>
        <dbReference type="SAM" id="SignalP"/>
    </source>
</evidence>
<feature type="region of interest" description="Disordered" evidence="3">
    <location>
        <begin position="247"/>
        <end position="268"/>
    </location>
</feature>
<keyword evidence="2" id="KW-0964">Secreted</keyword>
<feature type="signal peptide" evidence="4">
    <location>
        <begin position="1"/>
        <end position="18"/>
    </location>
</feature>
<dbReference type="GO" id="GO:0030245">
    <property type="term" value="P:cellulose catabolic process"/>
    <property type="evidence" value="ECO:0007669"/>
    <property type="project" value="UniProtKB-UniRule"/>
</dbReference>
<evidence type="ECO:0000256" key="3">
    <source>
        <dbReference type="SAM" id="MobiDB-lite"/>
    </source>
</evidence>
<reference evidence="6" key="1">
    <citation type="submission" date="2022-07" db="EMBL/GenBank/DDBJ databases">
        <title>Phylogenomic reconstructions and comparative analyses of Kickxellomycotina fungi.</title>
        <authorList>
            <person name="Reynolds N.K."/>
            <person name="Stajich J.E."/>
            <person name="Barry K."/>
            <person name="Grigoriev I.V."/>
            <person name="Crous P."/>
            <person name="Smith M.E."/>
        </authorList>
    </citation>
    <scope>NUCLEOTIDE SEQUENCE</scope>
    <source>
        <strain evidence="6">NBRC 32514</strain>
    </source>
</reference>
<keyword evidence="1 2" id="KW-1015">Disulfide bond</keyword>
<dbReference type="GO" id="GO:0005576">
    <property type="term" value="C:extracellular region"/>
    <property type="evidence" value="ECO:0007669"/>
    <property type="project" value="UniProtKB-SubCell"/>
</dbReference>
<protein>
    <recommendedName>
        <fullName evidence="2">AA9 family lytic polysaccharide monooxygenase</fullName>
        <ecNumber evidence="2">1.14.99.56</ecNumber>
    </recommendedName>
    <alternativeName>
        <fullName evidence="2">Endo-beta-1,4-glucanase</fullName>
    </alternativeName>
    <alternativeName>
        <fullName evidence="2">Glycosyl hydrolase 61 family protein</fullName>
    </alternativeName>
</protein>
<comment type="subcellular location">
    <subcellularLocation>
        <location evidence="2">Secreted</location>
    </subcellularLocation>
</comment>
<accession>A0A9W7XUN2</accession>
<dbReference type="GO" id="GO:0008810">
    <property type="term" value="F:cellulase activity"/>
    <property type="evidence" value="ECO:0007669"/>
    <property type="project" value="UniProtKB-UniRule"/>
</dbReference>
<evidence type="ECO:0000259" key="5">
    <source>
        <dbReference type="Pfam" id="PF03443"/>
    </source>
</evidence>
<evidence type="ECO:0000256" key="1">
    <source>
        <dbReference type="ARBA" id="ARBA00023157"/>
    </source>
</evidence>
<comment type="function">
    <text evidence="2">Lytic polysaccharide monooxygenase (LMPO) that depolymerizes crystalline and amorphous polysaccharides via the oxidation of scissile alpha- or beta-(1-4)-glycosidic bonds, yielding C1 and/or C4 oxidation products. Catalysis by LPMOs requires the reduction of the active-site copper from Cu(II) to Cu(I) by a reducing agent and H(2)O(2) or O(2) as a cosubstrate.</text>
</comment>
<comment type="catalytic activity">
    <reaction evidence="2">
        <text>[(1-&gt;4)-beta-D-glucosyl]n+m + reduced acceptor + O2 = 4-dehydro-beta-D-glucosyl-[(1-&gt;4)-beta-D-glucosyl]n-1 + [(1-&gt;4)-beta-D-glucosyl]m + acceptor + H2O.</text>
        <dbReference type="EC" id="1.14.99.56"/>
    </reaction>
</comment>
<feature type="domain" description="Auxiliary Activity family 9 catalytic" evidence="5">
    <location>
        <begin position="21"/>
        <end position="222"/>
    </location>
</feature>
<dbReference type="PANTHER" id="PTHR33353:SF32">
    <property type="entry name" value="ENDO-BETA-1,4-GLUCANASE D"/>
    <property type="match status" value="1"/>
</dbReference>
<dbReference type="AlphaFoldDB" id="A0A9W7XUN2"/>
<comment type="domain">
    <text evidence="2">Has a modular structure: an endo-beta-1,4-glucanase catalytic module at the N-terminus, a linker rich in serines and threonines, and a C-terminal carbohydrate-binding module (CBM).</text>
</comment>
<sequence length="281" mass="30159">MFWLKVLFGTVLVTAGHAQTVFLGVSKYPSTDPNSQPVLTPHTIQSMPVLNMTSTDLRCRSDALSDTSITSFSVKANDVITLWWQKDSMSPLTGTFTAPMGPCTVYLARYASQGNGPQWFNVYKNGYVKGRWCSQTINESNNGGLNVRIPSDILYGTYLLRAEIIDLTNANMTNEDDYTQGAGFFANCIKIEIDSDGSDIPAGSYIPGIYTPEDPSLLGDFSGDQSNYVVPGPAEYTLQTSLTSVSSDAANSATDDADNNQVGMGLDDLASSTTIGASSLS</sequence>
<proteinExistence type="predicted"/>
<evidence type="ECO:0000256" key="2">
    <source>
        <dbReference type="RuleBase" id="RU368122"/>
    </source>
</evidence>